<feature type="binding site" evidence="20">
    <location>
        <position position="192"/>
    </location>
    <ligand>
        <name>Mg(2+)</name>
        <dbReference type="ChEBI" id="CHEBI:18420"/>
    </ligand>
</feature>
<dbReference type="GO" id="GO:0030154">
    <property type="term" value="P:cell differentiation"/>
    <property type="evidence" value="ECO:0007669"/>
    <property type="project" value="TreeGrafter"/>
</dbReference>
<protein>
    <recommendedName>
        <fullName evidence="21">Eyes absent homolog</fullName>
        <ecNumber evidence="21">3.1.3.48</ecNumber>
    </recommendedName>
</protein>
<keyword evidence="13 21" id="KW-0805">Transcription regulation</keyword>
<dbReference type="GeneTree" id="ENSGT00950000182978"/>
<evidence type="ECO:0000256" key="20">
    <source>
        <dbReference type="PIRSR" id="PIRSR628472-2"/>
    </source>
</evidence>
<dbReference type="Pfam" id="PF00702">
    <property type="entry name" value="Hydrolase"/>
    <property type="match status" value="1"/>
</dbReference>
<feature type="active site" description="Proton donor" evidence="19">
    <location>
        <position position="194"/>
    </location>
</feature>
<comment type="similarity">
    <text evidence="3 21">Belongs to the HAD-like hydrolase superfamily. EYA family.</text>
</comment>
<dbReference type="GO" id="GO:0006325">
    <property type="term" value="P:chromatin organization"/>
    <property type="evidence" value="ECO:0007669"/>
    <property type="project" value="UniProtKB-KW"/>
</dbReference>
<comment type="catalytic activity">
    <reaction evidence="18 21">
        <text>O-phospho-L-tyrosyl-[protein] + H2O = L-tyrosyl-[protein] + phosphate</text>
        <dbReference type="Rhea" id="RHEA:10684"/>
        <dbReference type="Rhea" id="RHEA-COMP:10136"/>
        <dbReference type="Rhea" id="RHEA-COMP:20101"/>
        <dbReference type="ChEBI" id="CHEBI:15377"/>
        <dbReference type="ChEBI" id="CHEBI:43474"/>
        <dbReference type="ChEBI" id="CHEBI:46858"/>
        <dbReference type="ChEBI" id="CHEBI:61978"/>
        <dbReference type="EC" id="3.1.3.48"/>
    </reaction>
</comment>
<dbReference type="InterPro" id="IPR028472">
    <property type="entry name" value="EYA"/>
</dbReference>
<evidence type="ECO:0000256" key="11">
    <source>
        <dbReference type="ARBA" id="ARBA00022853"/>
    </source>
</evidence>
<dbReference type="PANTHER" id="PTHR10190">
    <property type="entry name" value="EYES ABSENT"/>
    <property type="match status" value="1"/>
</dbReference>
<dbReference type="GO" id="GO:0006281">
    <property type="term" value="P:DNA repair"/>
    <property type="evidence" value="ECO:0007669"/>
    <property type="project" value="UniProtKB-KW"/>
</dbReference>
<comment type="cofactor">
    <cofactor evidence="20 21">
        <name>Mg(2+)</name>
        <dbReference type="ChEBI" id="CHEBI:18420"/>
    </cofactor>
    <text evidence="20 21">Binds 1 Mg(2+) ion per subunit.</text>
</comment>
<evidence type="ECO:0000256" key="1">
    <source>
        <dbReference type="ARBA" id="ARBA00004123"/>
    </source>
</evidence>
<evidence type="ECO:0000256" key="2">
    <source>
        <dbReference type="ARBA" id="ARBA00004496"/>
    </source>
</evidence>
<keyword evidence="9 21" id="KW-0378">Hydrolase</keyword>
<reference evidence="23" key="1">
    <citation type="submission" date="2023-05" db="EMBL/GenBank/DDBJ databases">
        <title>High-quality long-read genome of Scophthalmus maximus.</title>
        <authorList>
            <person name="Lien S."/>
            <person name="Martinez P."/>
        </authorList>
    </citation>
    <scope>NUCLEOTIDE SEQUENCE [LARGE SCALE GENOMIC DNA]</scope>
</reference>
<keyword evidence="10 20" id="KW-0460">Magnesium</keyword>
<evidence type="ECO:0000313" key="24">
    <source>
        <dbReference type="Proteomes" id="UP000694558"/>
    </source>
</evidence>
<feature type="binding site" evidence="20">
    <location>
        <position position="194"/>
    </location>
    <ligand>
        <name>Mg(2+)</name>
        <dbReference type="ChEBI" id="CHEBI:18420"/>
    </ligand>
</feature>
<evidence type="ECO:0000256" key="3">
    <source>
        <dbReference type="ARBA" id="ARBA00010501"/>
    </source>
</evidence>
<dbReference type="SFLD" id="SFLDG01129">
    <property type="entry name" value="C1.5:_HAD__Beta-PGM__Phosphata"/>
    <property type="match status" value="1"/>
</dbReference>
<comment type="subcellular location">
    <subcellularLocation>
        <location evidence="2">Cytoplasm</location>
    </subcellularLocation>
    <subcellularLocation>
        <location evidence="1">Nucleus</location>
    </subcellularLocation>
</comment>
<evidence type="ECO:0000256" key="14">
    <source>
        <dbReference type="ARBA" id="ARBA00023159"/>
    </source>
</evidence>
<evidence type="ECO:0000256" key="13">
    <source>
        <dbReference type="ARBA" id="ARBA00023015"/>
    </source>
</evidence>
<evidence type="ECO:0000256" key="5">
    <source>
        <dbReference type="ARBA" id="ARBA00022490"/>
    </source>
</evidence>
<feature type="active site" description="Nucleophile" evidence="19">
    <location>
        <position position="192"/>
    </location>
</feature>
<dbReference type="SFLD" id="SFLDS00003">
    <property type="entry name" value="Haloacid_Dehalogenase"/>
    <property type="match status" value="1"/>
</dbReference>
<dbReference type="Gene3D" id="3.40.50.12350">
    <property type="match status" value="1"/>
</dbReference>
<dbReference type="GO" id="GO:0004725">
    <property type="term" value="F:protein tyrosine phosphatase activity"/>
    <property type="evidence" value="ECO:0007669"/>
    <property type="project" value="UniProtKB-EC"/>
</dbReference>
<keyword evidence="14" id="KW-0010">Activator</keyword>
<proteinExistence type="inferred from homology"/>
<keyword evidence="6" id="KW-0597">Phosphoprotein</keyword>
<keyword evidence="7 20" id="KW-0479">Metal-binding</keyword>
<reference evidence="23" key="2">
    <citation type="submission" date="2025-08" db="UniProtKB">
        <authorList>
            <consortium name="Ensembl"/>
        </authorList>
    </citation>
    <scope>IDENTIFICATION</scope>
</reference>
<dbReference type="FunFam" id="3.40.50.12350:FF:000002">
    <property type="entry name" value="Eyes absent homolog"/>
    <property type="match status" value="1"/>
</dbReference>
<dbReference type="GO" id="GO:2001240">
    <property type="term" value="P:negative regulation of extrinsic apoptotic signaling pathway in absence of ligand"/>
    <property type="evidence" value="ECO:0007669"/>
    <property type="project" value="TreeGrafter"/>
</dbReference>
<evidence type="ECO:0000256" key="17">
    <source>
        <dbReference type="ARBA" id="ARBA00023242"/>
    </source>
</evidence>
<evidence type="ECO:0000256" key="7">
    <source>
        <dbReference type="ARBA" id="ARBA00022723"/>
    </source>
</evidence>
<keyword evidence="11" id="KW-0156">Chromatin regulator</keyword>
<evidence type="ECO:0000256" key="18">
    <source>
        <dbReference type="ARBA" id="ARBA00051722"/>
    </source>
</evidence>
<dbReference type="EC" id="3.1.3.48" evidence="21"/>
<keyword evidence="17" id="KW-0539">Nucleus</keyword>
<evidence type="ECO:0000256" key="4">
    <source>
        <dbReference type="ARBA" id="ARBA00022473"/>
    </source>
</evidence>
<keyword evidence="15" id="KW-0804">Transcription</keyword>
<dbReference type="Proteomes" id="UP000694558">
    <property type="component" value="Chromosome 22"/>
</dbReference>
<dbReference type="InterPro" id="IPR038102">
    <property type="entry name" value="EYA_dom_sf"/>
</dbReference>
<evidence type="ECO:0000256" key="9">
    <source>
        <dbReference type="ARBA" id="ARBA00022801"/>
    </source>
</evidence>
<keyword evidence="12 21" id="KW-0904">Protein phosphatase</keyword>
<gene>
    <name evidence="23" type="primary">eya3</name>
</gene>
<evidence type="ECO:0000256" key="6">
    <source>
        <dbReference type="ARBA" id="ARBA00022553"/>
    </source>
</evidence>
<dbReference type="GO" id="GO:0005634">
    <property type="term" value="C:nucleus"/>
    <property type="evidence" value="ECO:0007669"/>
    <property type="project" value="UniProtKB-SubCell"/>
</dbReference>
<evidence type="ECO:0000256" key="19">
    <source>
        <dbReference type="PIRSR" id="PIRSR628472-1"/>
    </source>
</evidence>
<dbReference type="AlphaFoldDB" id="A0A8D3CKX1"/>
<dbReference type="GO" id="GO:0005737">
    <property type="term" value="C:cytoplasm"/>
    <property type="evidence" value="ECO:0007669"/>
    <property type="project" value="UniProtKB-SubCell"/>
</dbReference>
<evidence type="ECO:0000256" key="8">
    <source>
        <dbReference type="ARBA" id="ARBA00022763"/>
    </source>
</evidence>
<evidence type="ECO:0000256" key="21">
    <source>
        <dbReference type="RuleBase" id="RU362036"/>
    </source>
</evidence>
<dbReference type="GO" id="GO:0046872">
    <property type="term" value="F:metal ion binding"/>
    <property type="evidence" value="ECO:0007669"/>
    <property type="project" value="UniProtKB-KW"/>
</dbReference>
<evidence type="ECO:0000256" key="16">
    <source>
        <dbReference type="ARBA" id="ARBA00023204"/>
    </source>
</evidence>
<keyword evidence="5" id="KW-0963">Cytoplasm</keyword>
<keyword evidence="4" id="KW-0217">Developmental protein</keyword>
<dbReference type="PANTHER" id="PTHR10190:SF5">
    <property type="entry name" value="EYES ABSENT HOMOLOG 3"/>
    <property type="match status" value="1"/>
</dbReference>
<dbReference type="GO" id="GO:0045739">
    <property type="term" value="P:positive regulation of DNA repair"/>
    <property type="evidence" value="ECO:0007669"/>
    <property type="project" value="TreeGrafter"/>
</dbReference>
<feature type="region of interest" description="Disordered" evidence="22">
    <location>
        <begin position="149"/>
        <end position="181"/>
    </location>
</feature>
<dbReference type="NCBIfam" id="TIGR01658">
    <property type="entry name" value="EYA-cons_domain"/>
    <property type="match status" value="1"/>
</dbReference>
<dbReference type="InterPro" id="IPR042577">
    <property type="entry name" value="EYA_dom_metazoan"/>
</dbReference>
<evidence type="ECO:0000256" key="12">
    <source>
        <dbReference type="ARBA" id="ARBA00022912"/>
    </source>
</evidence>
<evidence type="ECO:0000313" key="23">
    <source>
        <dbReference type="Ensembl" id="ENSSMAP00000047929.1"/>
    </source>
</evidence>
<evidence type="ECO:0000256" key="22">
    <source>
        <dbReference type="SAM" id="MobiDB-lite"/>
    </source>
</evidence>
<feature type="binding site" evidence="20">
    <location>
        <position position="426"/>
    </location>
    <ligand>
        <name>Mg(2+)</name>
        <dbReference type="ChEBI" id="CHEBI:18420"/>
    </ligand>
</feature>
<organism evidence="23 24">
    <name type="scientific">Scophthalmus maximus</name>
    <name type="common">Turbot</name>
    <name type="synonym">Psetta maxima</name>
    <dbReference type="NCBI Taxonomy" id="52904"/>
    <lineage>
        <taxon>Eukaryota</taxon>
        <taxon>Metazoa</taxon>
        <taxon>Chordata</taxon>
        <taxon>Craniata</taxon>
        <taxon>Vertebrata</taxon>
        <taxon>Euteleostomi</taxon>
        <taxon>Actinopterygii</taxon>
        <taxon>Neopterygii</taxon>
        <taxon>Teleostei</taxon>
        <taxon>Neoteleostei</taxon>
        <taxon>Acanthomorphata</taxon>
        <taxon>Carangaria</taxon>
        <taxon>Pleuronectiformes</taxon>
        <taxon>Pleuronectoidei</taxon>
        <taxon>Scophthalmidae</taxon>
        <taxon>Scophthalmus</taxon>
    </lineage>
</organism>
<dbReference type="CDD" id="cd02601">
    <property type="entry name" value="HAD_Eya"/>
    <property type="match status" value="1"/>
</dbReference>
<sequence>MNSYAHSATDSTATSEYTQQVYQGSNPAVTSYTGQVAFPPLAQSTVYSAFPQTGQTYGLPPFGAMWPGIKTETGLPEAPSGGQPGFLSFSTAYTSSQPGQLHYSYPSQGKLQPHSAAPDNAVTLPANIRNASPPEDLPVGAALPTSVALPAGAREQDEVGRRNSVGKAKGKAKKSDNSPPADTDLERIFLWDLDETIIIFHSLLTGSYAQKFGKDPATVLNLGLQMEELIFELADTHLFFNDLEECDQVHVEDVASDDNGQDLSNYNFLADGFNGPSGGGGGGGGGATGATAGVQGGVEWMRKLAFRYRRLKEIYNGYKGNVGSLLSPMKRELLVRLQSEIENVTDAWLSTALKSLLLVQSRGKCMNVLVTTTQLVPALAKVLLYGLGDVFPIENIYSATKIGKESCFERIISRFGKKVTYVVIGDGRDEEFAAKQHNMPFWRISTHGDLVSLHQALELDFL</sequence>
<dbReference type="InterPro" id="IPR006545">
    <property type="entry name" value="EYA_dom"/>
</dbReference>
<evidence type="ECO:0000256" key="15">
    <source>
        <dbReference type="ARBA" id="ARBA00023163"/>
    </source>
</evidence>
<keyword evidence="8" id="KW-0227">DNA damage</keyword>
<keyword evidence="16" id="KW-0234">DNA repair</keyword>
<dbReference type="Ensembl" id="ENSSMAT00000043259.1">
    <property type="protein sequence ID" value="ENSSMAP00000047929.1"/>
    <property type="gene ID" value="ENSSMAG00000001662.2"/>
</dbReference>
<accession>A0A8D3CKX1</accession>
<evidence type="ECO:0000256" key="10">
    <source>
        <dbReference type="ARBA" id="ARBA00022842"/>
    </source>
</evidence>
<name>A0A8D3CKX1_SCOMX</name>